<dbReference type="AlphaFoldDB" id="A0A0L1MHI2"/>
<proteinExistence type="predicted"/>
<reference evidence="1 2" key="1">
    <citation type="submission" date="2015-06" db="EMBL/GenBank/DDBJ databases">
        <authorList>
            <person name="Hoefler B.C."/>
            <person name="Straight P.D."/>
        </authorList>
    </citation>
    <scope>NUCLEOTIDE SEQUENCE [LARGE SCALE GENOMIC DNA]</scope>
    <source>
        <strain evidence="1 2">Riq4</strain>
    </source>
</reference>
<dbReference type="OrthoDB" id="7002672at2"/>
<dbReference type="EMBL" id="LFQK01000016">
    <property type="protein sequence ID" value="KNH27927.1"/>
    <property type="molecule type" value="Genomic_DNA"/>
</dbReference>
<dbReference type="PATRIC" id="fig|317.197.peg.1060"/>
<organism evidence="1 2">
    <name type="scientific">Pseudomonas syringae</name>
    <dbReference type="NCBI Taxonomy" id="317"/>
    <lineage>
        <taxon>Bacteria</taxon>
        <taxon>Pseudomonadati</taxon>
        <taxon>Pseudomonadota</taxon>
        <taxon>Gammaproteobacteria</taxon>
        <taxon>Pseudomonadales</taxon>
        <taxon>Pseudomonadaceae</taxon>
        <taxon>Pseudomonas</taxon>
    </lineage>
</organism>
<protein>
    <submittedName>
        <fullName evidence="1">Uncharacterized protein</fullName>
    </submittedName>
</protein>
<dbReference type="Proteomes" id="UP000036955">
    <property type="component" value="Unassembled WGS sequence"/>
</dbReference>
<sequence>MSILTEEFSAKLEAFNALTRDMRKAGIVIKALVLADNKIFVDQRNVELLSLQFGHELRGMRCSADGRFARNMAKIRGVGVVWFTLIKEQND</sequence>
<comment type="caution">
    <text evidence="1">The sequence shown here is derived from an EMBL/GenBank/DDBJ whole genome shotgun (WGS) entry which is preliminary data.</text>
</comment>
<gene>
    <name evidence="1" type="ORF">ACS77_09485</name>
</gene>
<accession>A0A0L1MHI2</accession>
<name>A0A0L1MHI2_PSESX</name>
<evidence type="ECO:0000313" key="1">
    <source>
        <dbReference type="EMBL" id="KNH27927.1"/>
    </source>
</evidence>
<evidence type="ECO:0000313" key="2">
    <source>
        <dbReference type="Proteomes" id="UP000036955"/>
    </source>
</evidence>